<evidence type="ECO:0000313" key="2">
    <source>
        <dbReference type="Proteomes" id="UP001055580"/>
    </source>
</evidence>
<keyword evidence="2" id="KW-1185">Reference proteome</keyword>
<gene>
    <name evidence="1" type="ORF">M9980_06470</name>
</gene>
<dbReference type="EMBL" id="CP098401">
    <property type="protein sequence ID" value="URW76833.1"/>
    <property type="molecule type" value="Genomic_DNA"/>
</dbReference>
<accession>A0ABY4TWW5</accession>
<proteinExistence type="predicted"/>
<dbReference type="Proteomes" id="UP001055580">
    <property type="component" value="Chromosome"/>
</dbReference>
<evidence type="ECO:0000313" key="1">
    <source>
        <dbReference type="EMBL" id="URW76833.1"/>
    </source>
</evidence>
<reference evidence="1" key="1">
    <citation type="submission" date="2022-05" db="EMBL/GenBank/DDBJ databases">
        <title>Sphingomonas sp. strain RMG20 Genome sequencing and assembly.</title>
        <authorList>
            <person name="Kim I."/>
        </authorList>
    </citation>
    <scope>NUCLEOTIDE SEQUENCE</scope>
    <source>
        <strain evidence="1">RMG20</strain>
    </source>
</reference>
<name>A0ABY4TWW5_9SPHN</name>
<dbReference type="RefSeq" id="WP_250754562.1">
    <property type="nucleotide sequence ID" value="NZ_CP098401.1"/>
</dbReference>
<protein>
    <submittedName>
        <fullName evidence="1">Uncharacterized protein</fullName>
    </submittedName>
</protein>
<organism evidence="1 2">
    <name type="scientific">Sphingomonas donggukensis</name>
    <dbReference type="NCBI Taxonomy" id="2949093"/>
    <lineage>
        <taxon>Bacteria</taxon>
        <taxon>Pseudomonadati</taxon>
        <taxon>Pseudomonadota</taxon>
        <taxon>Alphaproteobacteria</taxon>
        <taxon>Sphingomonadales</taxon>
        <taxon>Sphingomonadaceae</taxon>
        <taxon>Sphingomonas</taxon>
    </lineage>
</organism>
<sequence>MHGSTPRDDAPTGAMPTIFEAIVRQRCINATWNRDWFVLAPHIVYTRHGEVFIDAITVARNGMLPREEKLGTFKVAGLGDPKLTGRAFEPSTLFEPEAEKYAGVTLMTVEPQPA</sequence>